<comment type="caution">
    <text evidence="1">The sequence shown here is derived from an EMBL/GenBank/DDBJ whole genome shotgun (WGS) entry which is preliminary data.</text>
</comment>
<evidence type="ECO:0000313" key="2">
    <source>
        <dbReference type="Proteomes" id="UP001405405"/>
    </source>
</evidence>
<protein>
    <submittedName>
        <fullName evidence="1">Uncharacterized protein</fullName>
    </submittedName>
</protein>
<accession>A0ABV0CIY2</accession>
<organism evidence="1 2">
    <name type="scientific">Chromobacterium indicum</name>
    <dbReference type="NCBI Taxonomy" id="3110228"/>
    <lineage>
        <taxon>Bacteria</taxon>
        <taxon>Pseudomonadati</taxon>
        <taxon>Pseudomonadota</taxon>
        <taxon>Betaproteobacteria</taxon>
        <taxon>Neisseriales</taxon>
        <taxon>Chromobacteriaceae</taxon>
        <taxon>Chromobacterium</taxon>
    </lineage>
</organism>
<dbReference type="RefSeq" id="WP_346787982.1">
    <property type="nucleotide sequence ID" value="NZ_JAYFSJ010000003.1"/>
</dbReference>
<dbReference type="EMBL" id="JAYFSJ010000003">
    <property type="protein sequence ID" value="MEN7430358.1"/>
    <property type="molecule type" value="Genomic_DNA"/>
</dbReference>
<name>A0ABV0CIY2_9NEIS</name>
<reference evidence="1 2" key="1">
    <citation type="submission" date="2023-12" db="EMBL/GenBank/DDBJ databases">
        <title>Chromobacterium sp. strain TRC.1.1.SA producing antimicrobial pigment.</title>
        <authorList>
            <person name="Verma N."/>
            <person name="Choksket S."/>
            <person name="Pinnaka A.K."/>
            <person name="Korpole S."/>
        </authorList>
    </citation>
    <scope>NUCLEOTIDE SEQUENCE [LARGE SCALE GENOMIC DNA]</scope>
    <source>
        <strain evidence="1 2">TRC1.1.SA</strain>
    </source>
</reference>
<keyword evidence="2" id="KW-1185">Reference proteome</keyword>
<evidence type="ECO:0000313" key="1">
    <source>
        <dbReference type="EMBL" id="MEN7430358.1"/>
    </source>
</evidence>
<proteinExistence type="predicted"/>
<gene>
    <name evidence="1" type="ORF">VA599_06330</name>
</gene>
<dbReference type="Proteomes" id="UP001405405">
    <property type="component" value="Unassembled WGS sequence"/>
</dbReference>
<sequence length="63" mass="6938">MIAIKKIRLVAHIPHVIFQQQIIRLPRQVYSGLKSAVCAAGETDPGAPSQTLDCFSTEYEPSI</sequence>